<dbReference type="KEGG" id="trr:M419DRAFT_93460"/>
<proteinExistence type="predicted"/>
<dbReference type="HOGENOM" id="CLU_1069829_0_0_1"/>
<dbReference type="OrthoDB" id="10618875at2759"/>
<name>A0A024RX14_HYPJR</name>
<reference evidence="2" key="1">
    <citation type="journal article" date="2013" name="Ind. Biotechnol.">
        <title>Comparative genomics analysis of Trichoderma reesei strains.</title>
        <authorList>
            <person name="Koike H."/>
            <person name="Aerts A."/>
            <person name="LaButti K."/>
            <person name="Grigoriev I.V."/>
            <person name="Baker S.E."/>
        </authorList>
    </citation>
    <scope>NUCLEOTIDE SEQUENCE [LARGE SCALE GENOMIC DNA]</scope>
    <source>
        <strain evidence="2">ATCC 56765 / BCRC 32924 / NRRL 11460 / Rut C-30</strain>
    </source>
</reference>
<organism evidence="1 2">
    <name type="scientific">Hypocrea jecorina (strain ATCC 56765 / BCRC 32924 / NRRL 11460 / Rut C-30)</name>
    <name type="common">Trichoderma reesei</name>
    <dbReference type="NCBI Taxonomy" id="1344414"/>
    <lineage>
        <taxon>Eukaryota</taxon>
        <taxon>Fungi</taxon>
        <taxon>Dikarya</taxon>
        <taxon>Ascomycota</taxon>
        <taxon>Pezizomycotina</taxon>
        <taxon>Sordariomycetes</taxon>
        <taxon>Hypocreomycetidae</taxon>
        <taxon>Hypocreales</taxon>
        <taxon>Hypocreaceae</taxon>
        <taxon>Trichoderma</taxon>
    </lineage>
</organism>
<protein>
    <submittedName>
        <fullName evidence="1">Uncharacterized protein</fullName>
    </submittedName>
</protein>
<dbReference type="Proteomes" id="UP000024376">
    <property type="component" value="Unassembled WGS sequence"/>
</dbReference>
<gene>
    <name evidence="1" type="ORF">M419DRAFT_93460</name>
</gene>
<evidence type="ECO:0000313" key="2">
    <source>
        <dbReference type="Proteomes" id="UP000024376"/>
    </source>
</evidence>
<sequence length="283" mass="31433">MVSATFARLEERSEWTAKSRTASRRHTRARSRGLSCLPCFSRLSSMRYDVSTLNNFNIVGSLGLGCAYCSLAYEANEAREGSGGSLFPSLFTHACRYAERRRLGWGEKRWWMLRAVETLLTILCFSSVGWPHEMAAANSLQYFPQRGWMKAGRRCAGALEQARSCLAYQKLTRTPWGVIEQRSVNQKDGGSVIKAASYGVCSRHEAGGCCYGSIAGQVWHRWHTQNHANVVADDQSGLAEAPGDLPLEPQDLGCYAVAVLYEGTKQSSQRDSSLTPRPRTYLT</sequence>
<accession>A0A024RX14</accession>
<evidence type="ECO:0000313" key="1">
    <source>
        <dbReference type="EMBL" id="ETR96715.1"/>
    </source>
</evidence>
<dbReference type="EMBL" id="KI911191">
    <property type="protein sequence ID" value="ETR96715.1"/>
    <property type="molecule type" value="Genomic_DNA"/>
</dbReference>
<dbReference type="AlphaFoldDB" id="A0A024RX14"/>